<proteinExistence type="predicted"/>
<accession>A0A4R1MX37</accession>
<gene>
    <name evidence="2" type="ORF">EDC19_0220</name>
</gene>
<reference evidence="2 3" key="1">
    <citation type="submission" date="2019-03" db="EMBL/GenBank/DDBJ databases">
        <title>Genomic Encyclopedia of Type Strains, Phase IV (KMG-IV): sequencing the most valuable type-strain genomes for metagenomic binning, comparative biology and taxonomic classification.</title>
        <authorList>
            <person name="Goeker M."/>
        </authorList>
    </citation>
    <scope>NUCLEOTIDE SEQUENCE [LARGE SCALE GENOMIC DNA]</scope>
    <source>
        <strain evidence="2 3">DSM 24176</strain>
    </source>
</reference>
<keyword evidence="3" id="KW-1185">Reference proteome</keyword>
<dbReference type="GO" id="GO:0016740">
    <property type="term" value="F:transferase activity"/>
    <property type="evidence" value="ECO:0007669"/>
    <property type="project" value="UniProtKB-KW"/>
</dbReference>
<sequence length="361" mass="43113">MITISLCMIVKNEEKVLSRCLDSVKDIVDEIVIVDTGSTDHTKEIAQEYDAIIYDFEWINDFSKARNFAFSKGTKDYLMWLDADDVILEEDRKKLMDLKEKMDNSIDVVMMKYNIGKASNGEALVAFYRERLLKRLANFKWVEPVHEYIEFKGNVITTDITITHRKEKKRTTRNLNILEQYIQKQKEVKARHYFYYARELFHHNRLEEAIMNYEKYFQKDTSNMSQTLDACMDLYKIYKLHKKEEMALQSLLRYCIYFKPRAEICCLLGNFFKKNKALDKAIFWYEIAITVDRPKNWGFFIEDCWGFIPCAELSYCYFQKGDYIKAEKYNDKALVYKKDHPALMKNKKLIEKVIEKLPLDF</sequence>
<evidence type="ECO:0000259" key="1">
    <source>
        <dbReference type="Pfam" id="PF00535"/>
    </source>
</evidence>
<dbReference type="PANTHER" id="PTHR43630:SF2">
    <property type="entry name" value="GLYCOSYLTRANSFERASE"/>
    <property type="match status" value="1"/>
</dbReference>
<dbReference type="SUPFAM" id="SSF48452">
    <property type="entry name" value="TPR-like"/>
    <property type="match status" value="1"/>
</dbReference>
<evidence type="ECO:0000313" key="2">
    <source>
        <dbReference type="EMBL" id="TCK97818.1"/>
    </source>
</evidence>
<dbReference type="Proteomes" id="UP000294545">
    <property type="component" value="Unassembled WGS sequence"/>
</dbReference>
<dbReference type="InterPro" id="IPR019734">
    <property type="entry name" value="TPR_rpt"/>
</dbReference>
<dbReference type="PANTHER" id="PTHR43630">
    <property type="entry name" value="POLY-BETA-1,6-N-ACETYL-D-GLUCOSAMINE SYNTHASE"/>
    <property type="match status" value="1"/>
</dbReference>
<organism evidence="2 3">
    <name type="scientific">Natranaerovirga hydrolytica</name>
    <dbReference type="NCBI Taxonomy" id="680378"/>
    <lineage>
        <taxon>Bacteria</taxon>
        <taxon>Bacillati</taxon>
        <taxon>Bacillota</taxon>
        <taxon>Clostridia</taxon>
        <taxon>Lachnospirales</taxon>
        <taxon>Natranaerovirgaceae</taxon>
        <taxon>Natranaerovirga</taxon>
    </lineage>
</organism>
<comment type="caution">
    <text evidence="2">The sequence shown here is derived from an EMBL/GenBank/DDBJ whole genome shotgun (WGS) entry which is preliminary data.</text>
</comment>
<dbReference type="SUPFAM" id="SSF53448">
    <property type="entry name" value="Nucleotide-diphospho-sugar transferases"/>
    <property type="match status" value="1"/>
</dbReference>
<dbReference type="CDD" id="cd02511">
    <property type="entry name" value="Beta4Glucosyltransferase"/>
    <property type="match status" value="1"/>
</dbReference>
<protein>
    <submittedName>
        <fullName evidence="2">Glycosyltransferase involved in cell wall biosynthesis</fullName>
    </submittedName>
</protein>
<dbReference type="Pfam" id="PF00535">
    <property type="entry name" value="Glycos_transf_2"/>
    <property type="match status" value="1"/>
</dbReference>
<feature type="domain" description="Glycosyltransferase 2-like" evidence="1">
    <location>
        <begin position="5"/>
        <end position="139"/>
    </location>
</feature>
<evidence type="ECO:0000313" key="3">
    <source>
        <dbReference type="Proteomes" id="UP000294545"/>
    </source>
</evidence>
<keyword evidence="2" id="KW-0808">Transferase</keyword>
<dbReference type="Gene3D" id="3.90.550.10">
    <property type="entry name" value="Spore Coat Polysaccharide Biosynthesis Protein SpsA, Chain A"/>
    <property type="match status" value="1"/>
</dbReference>
<dbReference type="AlphaFoldDB" id="A0A4R1MX37"/>
<dbReference type="Gene3D" id="1.25.40.10">
    <property type="entry name" value="Tetratricopeptide repeat domain"/>
    <property type="match status" value="1"/>
</dbReference>
<dbReference type="InterPro" id="IPR011990">
    <property type="entry name" value="TPR-like_helical_dom_sf"/>
</dbReference>
<dbReference type="Pfam" id="PF13181">
    <property type="entry name" value="TPR_8"/>
    <property type="match status" value="1"/>
</dbReference>
<dbReference type="RefSeq" id="WP_132279235.1">
    <property type="nucleotide sequence ID" value="NZ_SMGQ01000011.1"/>
</dbReference>
<dbReference type="EMBL" id="SMGQ01000011">
    <property type="protein sequence ID" value="TCK97818.1"/>
    <property type="molecule type" value="Genomic_DNA"/>
</dbReference>
<dbReference type="InterPro" id="IPR029044">
    <property type="entry name" value="Nucleotide-diphossugar_trans"/>
</dbReference>
<name>A0A4R1MX37_9FIRM</name>
<dbReference type="InterPro" id="IPR001173">
    <property type="entry name" value="Glyco_trans_2-like"/>
</dbReference>
<dbReference type="SMART" id="SM00028">
    <property type="entry name" value="TPR"/>
    <property type="match status" value="3"/>
</dbReference>
<dbReference type="OrthoDB" id="9815923at2"/>